<dbReference type="AlphaFoldDB" id="A0A1U7Z5P8"/>
<gene>
    <name evidence="2" type="primary">LOC104589508</name>
</gene>
<evidence type="ECO:0000313" key="2">
    <source>
        <dbReference type="RefSeq" id="XP_010246159.1"/>
    </source>
</evidence>
<dbReference type="GeneID" id="104589508"/>
<accession>A0A1U7Z5P8</accession>
<dbReference type="RefSeq" id="XP_010246159.1">
    <property type="nucleotide sequence ID" value="XM_010247857.1"/>
</dbReference>
<reference evidence="2" key="1">
    <citation type="submission" date="2025-08" db="UniProtKB">
        <authorList>
            <consortium name="RefSeq"/>
        </authorList>
    </citation>
    <scope>IDENTIFICATION</scope>
</reference>
<protein>
    <submittedName>
        <fullName evidence="2">Uncharacterized protein LOC104589508</fullName>
    </submittedName>
</protein>
<sequence>MEKTVDSARKDWAIRLDDALWAYRTAYKTPSTCLPTGVERWLQLNELDEFRLAAYENAKVYKERTKRWHDRNLLRHDFHVGQQVLYNSRLLLFPGKLKLRWSGPFTITQVFHYGPIEVTHPAQGTFKVNGQHLKPYIVGGMLPTPSTLSLDDR</sequence>
<organism evidence="1 2">
    <name type="scientific">Nelumbo nucifera</name>
    <name type="common">Sacred lotus</name>
    <dbReference type="NCBI Taxonomy" id="4432"/>
    <lineage>
        <taxon>Eukaryota</taxon>
        <taxon>Viridiplantae</taxon>
        <taxon>Streptophyta</taxon>
        <taxon>Embryophyta</taxon>
        <taxon>Tracheophyta</taxon>
        <taxon>Spermatophyta</taxon>
        <taxon>Magnoliopsida</taxon>
        <taxon>Proteales</taxon>
        <taxon>Nelumbonaceae</taxon>
        <taxon>Nelumbo</taxon>
    </lineage>
</organism>
<dbReference type="InParanoid" id="A0A1U7Z5P8"/>
<dbReference type="KEGG" id="nnu:104589508"/>
<dbReference type="eggNOG" id="KOG0017">
    <property type="taxonomic scope" value="Eukaryota"/>
</dbReference>
<proteinExistence type="predicted"/>
<evidence type="ECO:0000313" key="1">
    <source>
        <dbReference type="Proteomes" id="UP000189703"/>
    </source>
</evidence>
<name>A0A1U7Z5P8_NELNU</name>
<dbReference type="Proteomes" id="UP000189703">
    <property type="component" value="Unplaced"/>
</dbReference>
<keyword evidence="1" id="KW-1185">Reference proteome</keyword>
<dbReference type="OrthoDB" id="1094981at2759"/>